<dbReference type="Proteomes" id="UP000287519">
    <property type="component" value="Unassembled WGS sequence"/>
</dbReference>
<protein>
    <submittedName>
        <fullName evidence="1">Mobile element protein</fullName>
    </submittedName>
</protein>
<name>A0A402C4E3_RHOWR</name>
<dbReference type="AlphaFoldDB" id="A0A402C4E3"/>
<evidence type="ECO:0000313" key="1">
    <source>
        <dbReference type="EMBL" id="GCE38438.1"/>
    </source>
</evidence>
<gene>
    <name evidence="1" type="ORF">Rhow_001490</name>
</gene>
<dbReference type="EMBL" id="BHYM01000019">
    <property type="protein sequence ID" value="GCE38438.1"/>
    <property type="molecule type" value="Genomic_DNA"/>
</dbReference>
<comment type="caution">
    <text evidence="1">The sequence shown here is derived from an EMBL/GenBank/DDBJ whole genome shotgun (WGS) entry which is preliminary data.</text>
</comment>
<reference evidence="1 2" key="1">
    <citation type="submission" date="2018-11" db="EMBL/GenBank/DDBJ databases">
        <title>Microbial catabolism of amino acid.</title>
        <authorList>
            <person name="Hibi M."/>
            <person name="Ogawa J."/>
        </authorList>
    </citation>
    <scope>NUCLEOTIDE SEQUENCE [LARGE SCALE GENOMIC DNA]</scope>
    <source>
        <strain evidence="1 2">C31-06</strain>
    </source>
</reference>
<proteinExistence type="predicted"/>
<sequence length="109" mass="12164">MAVPPNPTAKRKLTTLAAKHAPRMGARLSTEILTTPETQSVTVSGSKAAEIVLPTLADSLKEVFQQRNTIGSTDPARDRRRFRIQVRRAPRRLCRHCPGHPPIRLLHSR</sequence>
<organism evidence="1 2">
    <name type="scientific">Rhodococcus wratislaviensis</name>
    <name type="common">Tsukamurella wratislaviensis</name>
    <dbReference type="NCBI Taxonomy" id="44752"/>
    <lineage>
        <taxon>Bacteria</taxon>
        <taxon>Bacillati</taxon>
        <taxon>Actinomycetota</taxon>
        <taxon>Actinomycetes</taxon>
        <taxon>Mycobacteriales</taxon>
        <taxon>Nocardiaceae</taxon>
        <taxon>Rhodococcus</taxon>
    </lineage>
</organism>
<evidence type="ECO:0000313" key="2">
    <source>
        <dbReference type="Proteomes" id="UP000287519"/>
    </source>
</evidence>
<accession>A0A402C4E3</accession>
<keyword evidence="2" id="KW-1185">Reference proteome</keyword>